<dbReference type="AlphaFoldDB" id="A0A0K1P6Q7"/>
<reference evidence="1 2" key="1">
    <citation type="journal article" date="2015" name="Genome Announc.">
        <title>Complete Genome Sequence of Spiroplasma turonicum Strain Tab4cT, a Parasite of a Horse Fly, Haematopota sp. (Diptera: Tabanidae).</title>
        <authorList>
            <person name="Davis R.E."/>
            <person name="Shao J."/>
            <person name="Zhao Y."/>
            <person name="Gasparich G.E."/>
            <person name="Gaynor B.J."/>
            <person name="Donofrio N."/>
        </authorList>
    </citation>
    <scope>NUCLEOTIDE SEQUENCE [LARGE SCALE GENOMIC DNA]</scope>
    <source>
        <strain evidence="1 2">Tab4c</strain>
    </source>
</reference>
<keyword evidence="2" id="KW-1185">Reference proteome</keyword>
<protein>
    <submittedName>
        <fullName evidence="1">Uncharacterized protein</fullName>
    </submittedName>
</protein>
<dbReference type="KEGG" id="stur:STURON_00735"/>
<sequence length="54" mass="6622">MLVKKSLCFCIKPLLIYNNYKLRLYKINLNFKEYNNSTEIQKKKKMIKINLSFF</sequence>
<evidence type="ECO:0000313" key="2">
    <source>
        <dbReference type="Proteomes" id="UP000067243"/>
    </source>
</evidence>
<gene>
    <name evidence="1" type="ORF">STURON_00735</name>
</gene>
<proteinExistence type="predicted"/>
<dbReference type="Proteomes" id="UP000067243">
    <property type="component" value="Chromosome"/>
</dbReference>
<dbReference type="EMBL" id="CP012328">
    <property type="protein sequence ID" value="AKU79981.1"/>
    <property type="molecule type" value="Genomic_DNA"/>
</dbReference>
<accession>A0A0K1P6Q7</accession>
<name>A0A0K1P6Q7_9MOLU</name>
<evidence type="ECO:0000313" key="1">
    <source>
        <dbReference type="EMBL" id="AKU79981.1"/>
    </source>
</evidence>
<organism evidence="1 2">
    <name type="scientific">Spiroplasma turonicum</name>
    <dbReference type="NCBI Taxonomy" id="216946"/>
    <lineage>
        <taxon>Bacteria</taxon>
        <taxon>Bacillati</taxon>
        <taxon>Mycoplasmatota</taxon>
        <taxon>Mollicutes</taxon>
        <taxon>Entomoplasmatales</taxon>
        <taxon>Spiroplasmataceae</taxon>
        <taxon>Spiroplasma</taxon>
    </lineage>
</organism>